<dbReference type="Pfam" id="PF02826">
    <property type="entry name" value="2-Hacid_dh_C"/>
    <property type="match status" value="1"/>
</dbReference>
<dbReference type="SUPFAM" id="SSF52283">
    <property type="entry name" value="Formate/glycerate dehydrogenase catalytic domain-like"/>
    <property type="match status" value="1"/>
</dbReference>
<reference evidence="7" key="1">
    <citation type="submission" date="2023-06" db="EMBL/GenBank/DDBJ databases">
        <title>Genomic of Agaribacillus aureum.</title>
        <authorList>
            <person name="Wang G."/>
        </authorList>
    </citation>
    <scope>NUCLEOTIDE SEQUENCE</scope>
    <source>
        <strain evidence="7">BMA12</strain>
    </source>
</reference>
<dbReference type="InterPro" id="IPR036291">
    <property type="entry name" value="NAD(P)-bd_dom_sf"/>
</dbReference>
<comment type="similarity">
    <text evidence="1 4">Belongs to the D-isomer specific 2-hydroxyacid dehydrogenase family.</text>
</comment>
<dbReference type="InterPro" id="IPR050857">
    <property type="entry name" value="D-2-hydroxyacid_DH"/>
</dbReference>
<evidence type="ECO:0000313" key="8">
    <source>
        <dbReference type="Proteomes" id="UP001172083"/>
    </source>
</evidence>
<dbReference type="InterPro" id="IPR006140">
    <property type="entry name" value="D-isomer_DH_NAD-bd"/>
</dbReference>
<dbReference type="Gene3D" id="3.40.50.720">
    <property type="entry name" value="NAD(P)-binding Rossmann-like Domain"/>
    <property type="match status" value="2"/>
</dbReference>
<comment type="caution">
    <text evidence="7">The sequence shown here is derived from an EMBL/GenBank/DDBJ whole genome shotgun (WGS) entry which is preliminary data.</text>
</comment>
<evidence type="ECO:0000256" key="4">
    <source>
        <dbReference type="RuleBase" id="RU003719"/>
    </source>
</evidence>
<proteinExistence type="inferred from homology"/>
<name>A0ABT8LCF1_9BACT</name>
<dbReference type="InterPro" id="IPR006139">
    <property type="entry name" value="D-isomer_2_OHA_DH_cat_dom"/>
</dbReference>
<dbReference type="Proteomes" id="UP001172083">
    <property type="component" value="Unassembled WGS sequence"/>
</dbReference>
<protein>
    <submittedName>
        <fullName evidence="7">NAD(P)-dependent oxidoreductase</fullName>
    </submittedName>
</protein>
<dbReference type="PROSITE" id="PS00670">
    <property type="entry name" value="D_2_HYDROXYACID_DH_2"/>
    <property type="match status" value="1"/>
</dbReference>
<keyword evidence="3" id="KW-0520">NAD</keyword>
<evidence type="ECO:0000259" key="6">
    <source>
        <dbReference type="Pfam" id="PF02826"/>
    </source>
</evidence>
<evidence type="ECO:0000313" key="7">
    <source>
        <dbReference type="EMBL" id="MDN5215454.1"/>
    </source>
</evidence>
<keyword evidence="8" id="KW-1185">Reference proteome</keyword>
<evidence type="ECO:0000256" key="1">
    <source>
        <dbReference type="ARBA" id="ARBA00005854"/>
    </source>
</evidence>
<feature type="domain" description="D-isomer specific 2-hydroxyacid dehydrogenase NAD-binding" evidence="6">
    <location>
        <begin position="107"/>
        <end position="288"/>
    </location>
</feature>
<dbReference type="Pfam" id="PF00389">
    <property type="entry name" value="2-Hacid_dh"/>
    <property type="match status" value="1"/>
</dbReference>
<organism evidence="7 8">
    <name type="scientific">Agaribacillus aureus</name>
    <dbReference type="NCBI Taxonomy" id="3051825"/>
    <lineage>
        <taxon>Bacteria</taxon>
        <taxon>Pseudomonadati</taxon>
        <taxon>Bacteroidota</taxon>
        <taxon>Cytophagia</taxon>
        <taxon>Cytophagales</taxon>
        <taxon>Splendidivirgaceae</taxon>
        <taxon>Agaribacillus</taxon>
    </lineage>
</organism>
<evidence type="ECO:0000259" key="5">
    <source>
        <dbReference type="Pfam" id="PF00389"/>
    </source>
</evidence>
<gene>
    <name evidence="7" type="ORF">QQ020_25465</name>
</gene>
<dbReference type="PANTHER" id="PTHR42789">
    <property type="entry name" value="D-ISOMER SPECIFIC 2-HYDROXYACID DEHYDROGENASE FAMILY PROTEIN (AFU_ORTHOLOGUE AFUA_6G10090)"/>
    <property type="match status" value="1"/>
</dbReference>
<dbReference type="EMBL" id="JAUJEB010000006">
    <property type="protein sequence ID" value="MDN5215454.1"/>
    <property type="molecule type" value="Genomic_DNA"/>
</dbReference>
<accession>A0ABT8LCF1</accession>
<evidence type="ECO:0000256" key="2">
    <source>
        <dbReference type="ARBA" id="ARBA00023002"/>
    </source>
</evidence>
<dbReference type="PANTHER" id="PTHR42789:SF1">
    <property type="entry name" value="D-ISOMER SPECIFIC 2-HYDROXYACID DEHYDROGENASE FAMILY PROTEIN (AFU_ORTHOLOGUE AFUA_6G10090)"/>
    <property type="match status" value="1"/>
</dbReference>
<dbReference type="SUPFAM" id="SSF51735">
    <property type="entry name" value="NAD(P)-binding Rossmann-fold domains"/>
    <property type="match status" value="1"/>
</dbReference>
<keyword evidence="2 4" id="KW-0560">Oxidoreductase</keyword>
<dbReference type="RefSeq" id="WP_346760784.1">
    <property type="nucleotide sequence ID" value="NZ_JAUJEB010000006.1"/>
</dbReference>
<dbReference type="InterPro" id="IPR029753">
    <property type="entry name" value="D-isomer_DH_CS"/>
</dbReference>
<evidence type="ECO:0000256" key="3">
    <source>
        <dbReference type="ARBA" id="ARBA00023027"/>
    </source>
</evidence>
<feature type="domain" description="D-isomer specific 2-hydroxyacid dehydrogenase catalytic" evidence="5">
    <location>
        <begin position="6"/>
        <end position="308"/>
    </location>
</feature>
<sequence length="311" mass="34865">MKKGCLIVDELHTSIIANLESLGFEVSYRPDIQRREILEVIGDYEGVIVRSKLFLDKEFFNAARRLKFIARAGAGLDQIDVEEVEKRQITIVNAPEGNRDALAEHCVGMILCLLNKIHLANNQIAAGEWHREVNRGVELAGKAIGIIGYGYMGEAFAKRLSGFGCNVLAYDKYKTGFSDGFIREASLQKIFEECDIVSFHVPLTEETKDMVNAAFIANFKKNIYIVNTARGEILPLDNLKVQLLNGKVIGAALDVHEFEKKPSLSPDETALFDFFKTAENVLLTPHVGGWTHESYEKISRILFEKISRLSI</sequence>